<comment type="caution">
    <text evidence="1">The sequence shown here is derived from an EMBL/GenBank/DDBJ whole genome shotgun (WGS) entry which is preliminary data.</text>
</comment>
<dbReference type="AlphaFoldDB" id="A0A3M7R4Q9"/>
<keyword evidence="2" id="KW-1185">Reference proteome</keyword>
<evidence type="ECO:0000313" key="2">
    <source>
        <dbReference type="Proteomes" id="UP000276133"/>
    </source>
</evidence>
<name>A0A3M7R4Q9_BRAPC</name>
<proteinExistence type="predicted"/>
<organism evidence="1 2">
    <name type="scientific">Brachionus plicatilis</name>
    <name type="common">Marine rotifer</name>
    <name type="synonym">Brachionus muelleri</name>
    <dbReference type="NCBI Taxonomy" id="10195"/>
    <lineage>
        <taxon>Eukaryota</taxon>
        <taxon>Metazoa</taxon>
        <taxon>Spiralia</taxon>
        <taxon>Gnathifera</taxon>
        <taxon>Rotifera</taxon>
        <taxon>Eurotatoria</taxon>
        <taxon>Monogononta</taxon>
        <taxon>Pseudotrocha</taxon>
        <taxon>Ploima</taxon>
        <taxon>Brachionidae</taxon>
        <taxon>Brachionus</taxon>
    </lineage>
</organism>
<dbReference type="Proteomes" id="UP000276133">
    <property type="component" value="Unassembled WGS sequence"/>
</dbReference>
<gene>
    <name evidence="1" type="ORF">BpHYR1_009728</name>
</gene>
<dbReference type="EMBL" id="REGN01004288">
    <property type="protein sequence ID" value="RNA18218.1"/>
    <property type="molecule type" value="Genomic_DNA"/>
</dbReference>
<protein>
    <submittedName>
        <fullName evidence="1">Uncharacterized protein</fullName>
    </submittedName>
</protein>
<sequence>MTLRKLSETYDLILVILKEALFKLFELIHQFVIYNGTVKLRAIDMEQIEDNNKVCNEERRSKKYELHLIT</sequence>
<accession>A0A3M7R4Q9</accession>
<reference evidence="1 2" key="1">
    <citation type="journal article" date="2018" name="Sci. Rep.">
        <title>Genomic signatures of local adaptation to the degree of environmental predictability in rotifers.</title>
        <authorList>
            <person name="Franch-Gras L."/>
            <person name="Hahn C."/>
            <person name="Garcia-Roger E.M."/>
            <person name="Carmona M.J."/>
            <person name="Serra M."/>
            <person name="Gomez A."/>
        </authorList>
    </citation>
    <scope>NUCLEOTIDE SEQUENCE [LARGE SCALE GENOMIC DNA]</scope>
    <source>
        <strain evidence="1">HYR1</strain>
    </source>
</reference>
<evidence type="ECO:0000313" key="1">
    <source>
        <dbReference type="EMBL" id="RNA18218.1"/>
    </source>
</evidence>